<organism evidence="1 2">
    <name type="scientific">Halorutilus salinus</name>
    <dbReference type="NCBI Taxonomy" id="2487751"/>
    <lineage>
        <taxon>Archaea</taxon>
        <taxon>Methanobacteriati</taxon>
        <taxon>Methanobacteriota</taxon>
        <taxon>Stenosarchaea group</taxon>
        <taxon>Halobacteria</taxon>
        <taxon>Halorutilales</taxon>
        <taxon>Halorutilaceae</taxon>
        <taxon>Halorutilus</taxon>
    </lineage>
</organism>
<dbReference type="EMBL" id="RKLV01000005">
    <property type="protein sequence ID" value="MCX2818850.1"/>
    <property type="molecule type" value="Genomic_DNA"/>
</dbReference>
<dbReference type="AlphaFoldDB" id="A0A9Q4C2W1"/>
<name>A0A9Q4C2W1_9EURY</name>
<dbReference type="InterPro" id="IPR043899">
    <property type="entry name" value="DUF5789"/>
</dbReference>
<evidence type="ECO:0000313" key="2">
    <source>
        <dbReference type="Proteomes" id="UP001149411"/>
    </source>
</evidence>
<accession>A0A9Q4C2W1</accession>
<dbReference type="Proteomes" id="UP001149411">
    <property type="component" value="Unassembled WGS sequence"/>
</dbReference>
<reference evidence="1" key="1">
    <citation type="submission" date="2022-09" db="EMBL/GenBank/DDBJ databases">
        <title>Haloadaptaus new haloarchaeum isolated from saline soil.</title>
        <authorList>
            <person name="Duran-Viseras A."/>
            <person name="Sanchez-Porro C."/>
            <person name="Ventosa A."/>
        </authorList>
    </citation>
    <scope>NUCLEOTIDE SEQUENCE</scope>
    <source>
        <strain evidence="1">F3-133</strain>
    </source>
</reference>
<dbReference type="Pfam" id="PF19102">
    <property type="entry name" value="DUF5789"/>
    <property type="match status" value="1"/>
</dbReference>
<proteinExistence type="predicted"/>
<protein>
    <submittedName>
        <fullName evidence="1">Uncharacterized protein</fullName>
    </submittedName>
</protein>
<dbReference type="RefSeq" id="WP_266086693.1">
    <property type="nucleotide sequence ID" value="NZ_RKLV01000005.1"/>
</dbReference>
<sequence>MRLREMRNEIEDSVDPPVEESMVLDSMGDTELEAPGGESETVAQVLERGGTETYGTTVELYESILGNLSEAYVGRKGYDDRGPNLEPKEHVSF</sequence>
<comment type="caution">
    <text evidence="1">The sequence shown here is derived from an EMBL/GenBank/DDBJ whole genome shotgun (WGS) entry which is preliminary data.</text>
</comment>
<evidence type="ECO:0000313" key="1">
    <source>
        <dbReference type="EMBL" id="MCX2818850.1"/>
    </source>
</evidence>
<keyword evidence="2" id="KW-1185">Reference proteome</keyword>
<gene>
    <name evidence="1" type="ORF">EGH25_05750</name>
</gene>